<keyword evidence="3" id="KW-1185">Reference proteome</keyword>
<dbReference type="SUPFAM" id="SSF52317">
    <property type="entry name" value="Class I glutamine amidotransferase-like"/>
    <property type="match status" value="1"/>
</dbReference>
<organism evidence="2 3">
    <name type="scientific">Lacipirellula limnantheis</name>
    <dbReference type="NCBI Taxonomy" id="2528024"/>
    <lineage>
        <taxon>Bacteria</taxon>
        <taxon>Pseudomonadati</taxon>
        <taxon>Planctomycetota</taxon>
        <taxon>Planctomycetia</taxon>
        <taxon>Pirellulales</taxon>
        <taxon>Lacipirellulaceae</taxon>
        <taxon>Lacipirellula</taxon>
    </lineage>
</organism>
<evidence type="ECO:0000256" key="1">
    <source>
        <dbReference type="SAM" id="Phobius"/>
    </source>
</evidence>
<reference evidence="2 3" key="1">
    <citation type="submission" date="2019-02" db="EMBL/GenBank/DDBJ databases">
        <title>Deep-cultivation of Planctomycetes and their phenomic and genomic characterization uncovers novel biology.</title>
        <authorList>
            <person name="Wiegand S."/>
            <person name="Jogler M."/>
            <person name="Boedeker C."/>
            <person name="Pinto D."/>
            <person name="Vollmers J."/>
            <person name="Rivas-Marin E."/>
            <person name="Kohn T."/>
            <person name="Peeters S.H."/>
            <person name="Heuer A."/>
            <person name="Rast P."/>
            <person name="Oberbeckmann S."/>
            <person name="Bunk B."/>
            <person name="Jeske O."/>
            <person name="Meyerdierks A."/>
            <person name="Storesund J.E."/>
            <person name="Kallscheuer N."/>
            <person name="Luecker S."/>
            <person name="Lage O.M."/>
            <person name="Pohl T."/>
            <person name="Merkel B.J."/>
            <person name="Hornburger P."/>
            <person name="Mueller R.-W."/>
            <person name="Bruemmer F."/>
            <person name="Labrenz M."/>
            <person name="Spormann A.M."/>
            <person name="Op den Camp H."/>
            <person name="Overmann J."/>
            <person name="Amann R."/>
            <person name="Jetten M.S.M."/>
            <person name="Mascher T."/>
            <person name="Medema M.H."/>
            <person name="Devos D.P."/>
            <person name="Kaster A.-K."/>
            <person name="Ovreas L."/>
            <person name="Rohde M."/>
            <person name="Galperin M.Y."/>
            <person name="Jogler C."/>
        </authorList>
    </citation>
    <scope>NUCLEOTIDE SEQUENCE [LARGE SCALE GENOMIC DNA]</scope>
    <source>
        <strain evidence="2 3">I41</strain>
    </source>
</reference>
<dbReference type="OrthoDB" id="267661at2"/>
<dbReference type="InterPro" id="IPR029062">
    <property type="entry name" value="Class_I_gatase-like"/>
</dbReference>
<dbReference type="EMBL" id="CP036339">
    <property type="protein sequence ID" value="QDT75866.1"/>
    <property type="molecule type" value="Genomic_DNA"/>
</dbReference>
<evidence type="ECO:0000313" key="2">
    <source>
        <dbReference type="EMBL" id="QDT75866.1"/>
    </source>
</evidence>
<accession>A0A517U5F4</accession>
<feature type="transmembrane region" description="Helical" evidence="1">
    <location>
        <begin position="454"/>
        <end position="472"/>
    </location>
</feature>
<proteinExistence type="predicted"/>
<dbReference type="AlphaFoldDB" id="A0A517U5F4"/>
<keyword evidence="1" id="KW-1133">Transmembrane helix</keyword>
<gene>
    <name evidence="2" type="ORF">I41_51100</name>
</gene>
<evidence type="ECO:0008006" key="4">
    <source>
        <dbReference type="Google" id="ProtNLM"/>
    </source>
</evidence>
<feature type="transmembrane region" description="Helical" evidence="1">
    <location>
        <begin position="411"/>
        <end position="434"/>
    </location>
</feature>
<keyword evidence="1" id="KW-0812">Transmembrane</keyword>
<sequence length="774" mass="83641">MSRSPVEYVPYSPRLRRGVALPTAAVWSAVRPPGGAGGYIVALFALLLLFATSAHAQERPKLEIRSLKLGFNGAYKLGCWTPAEVTLQGGEENFTGSIQLITPDAEGVPTSVFTGPDRPVGVFAGKPSSVRLFVRPGQDGGAYEVRVLDENGKTRARQRFLPGPEPGGEFVNYGSPATNRFIATFGMRRGLAELARTDGNSDGPLATRIVEFTSAADWPTEWYGYEAIDVLCLGSTDADIYRPLAASPQRIEALRKWIDLGGQLVIFCGANAPELIGPEGPLAPFVPGTYEAMSTLREAQPIEGFANGAESIPDAANLRLQVPKLTDVNGQILAFSGSKSTDMPLVIRARQGLGEVTFVAFDPDAPPIVDWAGRPNVLRQALQWSASPANDQNDYGYQDDLIDRLRRSLDVAFQGITPAPFGLVALLVIGYILLIGPGDYFLVKRLLKRMELTWITFPLIVVGVSAAAYWAAHWMKGDSLRVNQVEFVDVDLAAGTARGTVYTHFFSPRVERYDLALAPNFAGKPIGEPGRPDPGAGQSQLVAWLGATGYGLDGMRSSGAQSTLFERGYAFSPPLTEIVGLPVQEWSTRTLVGRWTGELLEPIAAELRTLDDDLLAGHFTNRTGVELQDCVLMHGNLAYALPNLANGAVATIDDTLQPTRVKTALLAAAGKQDALPAAPNEGPARLELHSTDVPQLATAMMFHDVLGAESYSQGPSRYQSFLDMSRLLRGNQAILLARAANVAGSNWTDGESPLASDQDRRWVYYRFVIPLEDE</sequence>
<evidence type="ECO:0000313" key="3">
    <source>
        <dbReference type="Proteomes" id="UP000317909"/>
    </source>
</evidence>
<name>A0A517U5F4_9BACT</name>
<protein>
    <recommendedName>
        <fullName evidence="4">Glutamine amidotransferase domain-containing protein</fullName>
    </recommendedName>
</protein>
<dbReference type="KEGG" id="llh:I41_51100"/>
<dbReference type="Gene3D" id="3.40.50.880">
    <property type="match status" value="1"/>
</dbReference>
<keyword evidence="1" id="KW-0472">Membrane</keyword>
<dbReference type="Proteomes" id="UP000317909">
    <property type="component" value="Chromosome"/>
</dbReference>
<dbReference type="RefSeq" id="WP_145435640.1">
    <property type="nucleotide sequence ID" value="NZ_CP036339.1"/>
</dbReference>